<reference evidence="1" key="1">
    <citation type="submission" date="2021-01" db="EMBL/GenBank/DDBJ databases">
        <title>Phytophthora aleatoria, a newly-described species from Pinus radiata is distinct from Phytophthora cactorum isolates based on comparative genomics.</title>
        <authorList>
            <person name="Mcdougal R."/>
            <person name="Panda P."/>
            <person name="Williams N."/>
            <person name="Studholme D.J."/>
        </authorList>
    </citation>
    <scope>NUCLEOTIDE SEQUENCE</scope>
    <source>
        <strain evidence="1">NZFS 3830</strain>
    </source>
</reference>
<evidence type="ECO:0000313" key="2">
    <source>
        <dbReference type="Proteomes" id="UP000688947"/>
    </source>
</evidence>
<comment type="caution">
    <text evidence="1">The sequence shown here is derived from an EMBL/GenBank/DDBJ whole genome shotgun (WGS) entry which is preliminary data.</text>
</comment>
<organism evidence="1 2">
    <name type="scientific">Phytophthora cactorum</name>
    <dbReference type="NCBI Taxonomy" id="29920"/>
    <lineage>
        <taxon>Eukaryota</taxon>
        <taxon>Sar</taxon>
        <taxon>Stramenopiles</taxon>
        <taxon>Oomycota</taxon>
        <taxon>Peronosporomycetes</taxon>
        <taxon>Peronosporales</taxon>
        <taxon>Peronosporaceae</taxon>
        <taxon>Phytophthora</taxon>
    </lineage>
</organism>
<feature type="non-terminal residue" evidence="1">
    <location>
        <position position="1"/>
    </location>
</feature>
<gene>
    <name evidence="1" type="ORF">JG687_00015786</name>
</gene>
<proteinExistence type="predicted"/>
<dbReference type="Proteomes" id="UP000688947">
    <property type="component" value="Unassembled WGS sequence"/>
</dbReference>
<dbReference type="AlphaFoldDB" id="A0A8T1TW01"/>
<evidence type="ECO:0000313" key="1">
    <source>
        <dbReference type="EMBL" id="KAG6947938.1"/>
    </source>
</evidence>
<accession>A0A8T1TW01</accession>
<name>A0A8T1TW01_9STRA</name>
<dbReference type="OrthoDB" id="128294at2759"/>
<protein>
    <submittedName>
        <fullName evidence="1">Uncharacterized protein</fullName>
    </submittedName>
</protein>
<dbReference type="EMBL" id="JAENGZ010001459">
    <property type="protein sequence ID" value="KAG6947938.1"/>
    <property type="molecule type" value="Genomic_DNA"/>
</dbReference>
<sequence>KQLHVAENTYNEGGGPPVRVVSTSQLEGFHSALKNLLAREVRVELGLQHNIDVGARFGRNPKLGNLDLIAACRAAAVCKLYGNGLVASTAEQEFVSNLVSSSISPPQYRWVTQHEFPFRSWQQLFQAANVDAAALETNLTQSHQHFKTIRELLFKNATAIQRGEVNSADFMHSLRMNEDSCEGASGFSFEEHELLR</sequence>